<evidence type="ECO:0000313" key="2">
    <source>
        <dbReference type="Proteomes" id="UP000814033"/>
    </source>
</evidence>
<gene>
    <name evidence="1" type="ORF">FA95DRAFT_1518982</name>
</gene>
<comment type="caution">
    <text evidence="1">The sequence shown here is derived from an EMBL/GenBank/DDBJ whole genome shotgun (WGS) entry which is preliminary data.</text>
</comment>
<keyword evidence="2" id="KW-1185">Reference proteome</keyword>
<accession>A0ACB8RTS8</accession>
<reference evidence="1" key="2">
    <citation type="journal article" date="2022" name="New Phytol.">
        <title>Evolutionary transition to the ectomycorrhizal habit in the genomes of a hyperdiverse lineage of mushroom-forming fungi.</title>
        <authorList>
            <person name="Looney B."/>
            <person name="Miyauchi S."/>
            <person name="Morin E."/>
            <person name="Drula E."/>
            <person name="Courty P.E."/>
            <person name="Kohler A."/>
            <person name="Kuo A."/>
            <person name="LaButti K."/>
            <person name="Pangilinan J."/>
            <person name="Lipzen A."/>
            <person name="Riley R."/>
            <person name="Andreopoulos W."/>
            <person name="He G."/>
            <person name="Johnson J."/>
            <person name="Nolan M."/>
            <person name="Tritt A."/>
            <person name="Barry K.W."/>
            <person name="Grigoriev I.V."/>
            <person name="Nagy L.G."/>
            <person name="Hibbett D."/>
            <person name="Henrissat B."/>
            <person name="Matheny P.B."/>
            <person name="Labbe J."/>
            <person name="Martin F.M."/>
        </authorList>
    </citation>
    <scope>NUCLEOTIDE SEQUENCE</scope>
    <source>
        <strain evidence="1">FP105234-sp</strain>
    </source>
</reference>
<protein>
    <submittedName>
        <fullName evidence="1">Uncharacterized protein</fullName>
    </submittedName>
</protein>
<sequence>MEELSRTLKAGALLIHNDKGAAPNLTAVLLSRLSGFRASLGLPEQDTSNWSLEQAQHETAEKALYVVERVQQILDDGGHGTADEAANATADKPTNEPAIGTRDISQLRTLLSIIFKWGTEPLLGRVQSAWPTKPISRSHHGPKFVDLTSTPEDYRALALVSKRIFALLLPRGVHGNLPRTLITTAILNRHITDLLRPGIALGWVPKTLSTEATPVVDELRPLVMRLLSILPPSQTIASLGAILANASAIPTHVRKSCSSLLSRQLLRPDGVRGLCAAVFGEGEGAGDDAPLEKLTHVARVLSAAPAIVPPEEYYGTVVPVLIHFISPGADVPPSYIRAAAFTLSRMIVTDGSSPNHALVSGILRSNLHDPFLRVAEDATTGTTAAPPATALQTLQILLTNTDPSPTLISSLLSPLAPSLYSLLSSLERLKTVDPALKEGVRGLLLTWGRVIPAEEGIAVLWACVEDQGGDWAADIAGTIRREARPQASSSLALFTPEDLKRAEENGELDADANILGLRPDPVHFVLFLKALDRADMSSELFVRLLEGYRDMKSDRDGDPTRTLLFLQLVIQMQTQLAGEDASSNILSKPEHILSFVKHALESGTTPAERTQDNKRKRGAVPPVQGLTLDDLRIVEDVAEEEIIDTGADSDDETPGLEGVPPDDEMTATAINLLLSILEANPDLSARSTPILGDILTHIEQLTKHPSDILRPLAREARMVLTVRLASTSSSSASKSKQPDDTAARVQETYQKSLKLLQDPILPVRAHGLLLLRELVSPPRNAPPGTAEATARAVRPLVPAVLDIFMQSIQDDDSYIFLNAVQGLSALVDGFGGDVLRSLVRAYADGLDGIAGTAMTQRDVDVRVRVGEALGQVIKRCGGALSLYSSMLVPPLFALVRITHLPTTIRTSALSLLAQCADASDLALLPYAADLSNAMLDLLQIESVRSAAPEPQQQPAVAPEPVALDSKTKRRRPTVHDGSSDTEEEEPAPPGPPPSMDTQPTVSDAKFPPLRRAALHFLALLVRAYTVRAYSGDASDSALVLEFPVRRAKVTLGYVSATDADGLVRVMAQEVVDAVQALEKALSGE</sequence>
<organism evidence="1 2">
    <name type="scientific">Auriscalpium vulgare</name>
    <dbReference type="NCBI Taxonomy" id="40419"/>
    <lineage>
        <taxon>Eukaryota</taxon>
        <taxon>Fungi</taxon>
        <taxon>Dikarya</taxon>
        <taxon>Basidiomycota</taxon>
        <taxon>Agaricomycotina</taxon>
        <taxon>Agaricomycetes</taxon>
        <taxon>Russulales</taxon>
        <taxon>Auriscalpiaceae</taxon>
        <taxon>Auriscalpium</taxon>
    </lineage>
</organism>
<name>A0ACB8RTS8_9AGAM</name>
<proteinExistence type="predicted"/>
<reference evidence="1" key="1">
    <citation type="submission" date="2021-02" db="EMBL/GenBank/DDBJ databases">
        <authorList>
            <consortium name="DOE Joint Genome Institute"/>
            <person name="Ahrendt S."/>
            <person name="Looney B.P."/>
            <person name="Miyauchi S."/>
            <person name="Morin E."/>
            <person name="Drula E."/>
            <person name="Courty P.E."/>
            <person name="Chicoki N."/>
            <person name="Fauchery L."/>
            <person name="Kohler A."/>
            <person name="Kuo A."/>
            <person name="Labutti K."/>
            <person name="Pangilinan J."/>
            <person name="Lipzen A."/>
            <person name="Riley R."/>
            <person name="Andreopoulos W."/>
            <person name="He G."/>
            <person name="Johnson J."/>
            <person name="Barry K.W."/>
            <person name="Grigoriev I.V."/>
            <person name="Nagy L."/>
            <person name="Hibbett D."/>
            <person name="Henrissat B."/>
            <person name="Matheny P.B."/>
            <person name="Labbe J."/>
            <person name="Martin F."/>
        </authorList>
    </citation>
    <scope>NUCLEOTIDE SEQUENCE</scope>
    <source>
        <strain evidence="1">FP105234-sp</strain>
    </source>
</reference>
<dbReference type="EMBL" id="MU275905">
    <property type="protein sequence ID" value="KAI0047395.1"/>
    <property type="molecule type" value="Genomic_DNA"/>
</dbReference>
<evidence type="ECO:0000313" key="1">
    <source>
        <dbReference type="EMBL" id="KAI0047395.1"/>
    </source>
</evidence>
<dbReference type="Proteomes" id="UP000814033">
    <property type="component" value="Unassembled WGS sequence"/>
</dbReference>